<comment type="caution">
    <text evidence="7">The sequence shown here is derived from an EMBL/GenBank/DDBJ whole genome shotgun (WGS) entry which is preliminary data.</text>
</comment>
<dbReference type="InterPro" id="IPR001789">
    <property type="entry name" value="Sig_transdc_resp-reg_receiver"/>
</dbReference>
<evidence type="ECO:0000259" key="6">
    <source>
        <dbReference type="PROSITE" id="PS50110"/>
    </source>
</evidence>
<accession>A0ABV1P229</accession>
<dbReference type="InterPro" id="IPR011006">
    <property type="entry name" value="CheY-like_superfamily"/>
</dbReference>
<proteinExistence type="predicted"/>
<keyword evidence="2" id="KW-0238">DNA-binding</keyword>
<dbReference type="Pfam" id="PF00196">
    <property type="entry name" value="GerE"/>
    <property type="match status" value="1"/>
</dbReference>
<keyword evidence="3" id="KW-0804">Transcription</keyword>
<dbReference type="PANTHER" id="PTHR44688">
    <property type="entry name" value="DNA-BINDING TRANSCRIPTIONAL ACTIVATOR DEVR_DOSR"/>
    <property type="match status" value="1"/>
</dbReference>
<gene>
    <name evidence="7" type="ORF">V6R90_15960</name>
</gene>
<dbReference type="SUPFAM" id="SSF52172">
    <property type="entry name" value="CheY-like"/>
    <property type="match status" value="1"/>
</dbReference>
<evidence type="ECO:0000256" key="4">
    <source>
        <dbReference type="PROSITE-ProRule" id="PRU00169"/>
    </source>
</evidence>
<dbReference type="PANTHER" id="PTHR44688:SF16">
    <property type="entry name" value="DNA-BINDING TRANSCRIPTIONAL ACTIVATOR DEVR_DOSR"/>
    <property type="match status" value="1"/>
</dbReference>
<protein>
    <submittedName>
        <fullName evidence="7">Response regulator transcription factor</fullName>
    </submittedName>
</protein>
<name>A0ABV1P229_9ACTN</name>
<dbReference type="PRINTS" id="PR00038">
    <property type="entry name" value="HTHLUXR"/>
</dbReference>
<evidence type="ECO:0000256" key="3">
    <source>
        <dbReference type="ARBA" id="ARBA00023163"/>
    </source>
</evidence>
<dbReference type="PROSITE" id="PS50110">
    <property type="entry name" value="RESPONSE_REGULATORY"/>
    <property type="match status" value="1"/>
</dbReference>
<evidence type="ECO:0000256" key="2">
    <source>
        <dbReference type="ARBA" id="ARBA00023125"/>
    </source>
</evidence>
<feature type="domain" description="HTH luxR-type" evidence="5">
    <location>
        <begin position="147"/>
        <end position="212"/>
    </location>
</feature>
<sequence>MLIIENHVLFAESLELALGVEGYDARRVRLDDVAGAPGQLSSTLARLRPRMVLIGLDPGPLGQAARVVRTIAATGTPVVVVTSSPDRATWGECVRLGARQVVSKTRPLNDLLAVVRRLHHGLPVLQVSEREELLRLWQEQRHDHEDLRRRLELLTTREQEVLQGLMRGSLVRDIARESVVSEATVRTQVKSILAKLGVSSQLSAVGIAHRVGWYSAVG</sequence>
<dbReference type="InterPro" id="IPR000792">
    <property type="entry name" value="Tscrpt_reg_LuxR_C"/>
</dbReference>
<dbReference type="Gene3D" id="1.10.10.10">
    <property type="entry name" value="Winged helix-like DNA-binding domain superfamily/Winged helix DNA-binding domain"/>
    <property type="match status" value="1"/>
</dbReference>
<evidence type="ECO:0000313" key="7">
    <source>
        <dbReference type="EMBL" id="MEQ7848778.1"/>
    </source>
</evidence>
<dbReference type="SMART" id="SM00421">
    <property type="entry name" value="HTH_LUXR"/>
    <property type="match status" value="1"/>
</dbReference>
<organism evidence="7 8">
    <name type="scientific">Nocardioides kribbensis</name>
    <dbReference type="NCBI Taxonomy" id="305517"/>
    <lineage>
        <taxon>Bacteria</taxon>
        <taxon>Bacillati</taxon>
        <taxon>Actinomycetota</taxon>
        <taxon>Actinomycetes</taxon>
        <taxon>Propionibacteriales</taxon>
        <taxon>Nocardioidaceae</taxon>
        <taxon>Nocardioides</taxon>
    </lineage>
</organism>
<evidence type="ECO:0000313" key="8">
    <source>
        <dbReference type="Proteomes" id="UP001482520"/>
    </source>
</evidence>
<dbReference type="EMBL" id="JBEGDP010000021">
    <property type="protein sequence ID" value="MEQ7848778.1"/>
    <property type="molecule type" value="Genomic_DNA"/>
</dbReference>
<reference evidence="7 8" key="1">
    <citation type="submission" date="2024-02" db="EMBL/GenBank/DDBJ databases">
        <title>Full genome sequence of Nocardioides kribbensis.</title>
        <authorList>
            <person name="Poletto B.L."/>
            <person name="Silva G."/>
            <person name="Galante D."/>
            <person name="Campos K.R."/>
            <person name="Santos M.B.N."/>
            <person name="Sacchi C.T."/>
        </authorList>
    </citation>
    <scope>NUCLEOTIDE SEQUENCE [LARGE SCALE GENOMIC DNA]</scope>
    <source>
        <strain evidence="7 8">O4R</strain>
    </source>
</reference>
<evidence type="ECO:0000256" key="1">
    <source>
        <dbReference type="ARBA" id="ARBA00023015"/>
    </source>
</evidence>
<dbReference type="RefSeq" id="WP_228942452.1">
    <property type="nucleotide sequence ID" value="NZ_BAAAMM010000001.1"/>
</dbReference>
<dbReference type="PROSITE" id="PS50043">
    <property type="entry name" value="HTH_LUXR_2"/>
    <property type="match status" value="1"/>
</dbReference>
<keyword evidence="8" id="KW-1185">Reference proteome</keyword>
<dbReference type="InterPro" id="IPR036388">
    <property type="entry name" value="WH-like_DNA-bd_sf"/>
</dbReference>
<comment type="caution">
    <text evidence="4">Lacks conserved residue(s) required for the propagation of feature annotation.</text>
</comment>
<dbReference type="CDD" id="cd06170">
    <property type="entry name" value="LuxR_C_like"/>
    <property type="match status" value="1"/>
</dbReference>
<evidence type="ECO:0000259" key="5">
    <source>
        <dbReference type="PROSITE" id="PS50043"/>
    </source>
</evidence>
<dbReference type="InterPro" id="IPR016032">
    <property type="entry name" value="Sig_transdc_resp-reg_C-effctor"/>
</dbReference>
<feature type="domain" description="Response regulatory" evidence="6">
    <location>
        <begin position="1"/>
        <end position="119"/>
    </location>
</feature>
<keyword evidence="1" id="KW-0805">Transcription regulation</keyword>
<dbReference type="SUPFAM" id="SSF46894">
    <property type="entry name" value="C-terminal effector domain of the bipartite response regulators"/>
    <property type="match status" value="1"/>
</dbReference>
<dbReference type="Gene3D" id="3.40.50.2300">
    <property type="match status" value="1"/>
</dbReference>
<dbReference type="Proteomes" id="UP001482520">
    <property type="component" value="Unassembled WGS sequence"/>
</dbReference>